<evidence type="ECO:0000313" key="7">
    <source>
        <dbReference type="Proteomes" id="UP000030765"/>
    </source>
</evidence>
<dbReference type="AlphaFoldDB" id="A0A084VMX4"/>
<dbReference type="Gene3D" id="3.30.70.330">
    <property type="match status" value="1"/>
</dbReference>
<name>A0A084VMX4_ANOSI</name>
<evidence type="ECO:0000259" key="4">
    <source>
        <dbReference type="PROSITE" id="PS50102"/>
    </source>
</evidence>
<dbReference type="OMA" id="EMRNEQK"/>
<evidence type="ECO:0000313" key="6">
    <source>
        <dbReference type="EnsemblMetazoa" id="ASIC006675-PA"/>
    </source>
</evidence>
<dbReference type="EMBL" id="KE524975">
    <property type="protein sequence ID" value="KFB39318.1"/>
    <property type="molecule type" value="Genomic_DNA"/>
</dbReference>
<dbReference type="Pfam" id="PF00076">
    <property type="entry name" value="RRM_1"/>
    <property type="match status" value="1"/>
</dbReference>
<evidence type="ECO:0000256" key="1">
    <source>
        <dbReference type="ARBA" id="ARBA00022884"/>
    </source>
</evidence>
<dbReference type="VEuPathDB" id="VectorBase:ASIS003417"/>
<feature type="region of interest" description="Disordered" evidence="3">
    <location>
        <begin position="1"/>
        <end position="78"/>
    </location>
</feature>
<dbReference type="VEuPathDB" id="VectorBase:ASIC006675"/>
<dbReference type="STRING" id="74873.A0A084VMX4"/>
<dbReference type="EMBL" id="ATLV01014632">
    <property type="status" value="NOT_ANNOTATED_CDS"/>
    <property type="molecule type" value="Genomic_DNA"/>
</dbReference>
<dbReference type="PROSITE" id="PS50102">
    <property type="entry name" value="RRM"/>
    <property type="match status" value="1"/>
</dbReference>
<dbReference type="InterPro" id="IPR000504">
    <property type="entry name" value="RRM_dom"/>
</dbReference>
<dbReference type="Proteomes" id="UP000030765">
    <property type="component" value="Unassembled WGS sequence"/>
</dbReference>
<keyword evidence="1 2" id="KW-0694">RNA-binding</keyword>
<dbReference type="OrthoDB" id="167718at2759"/>
<feature type="compositionally biased region" description="Acidic residues" evidence="3">
    <location>
        <begin position="67"/>
        <end position="76"/>
    </location>
</feature>
<sequence length="262" mass="29561">MANQKRKMQTAPPAANRNESDGSDYEVEWQVKPTPPKKVTKADLFPLPSQVERNLQKRTRGRKESSSDESDVEDAEGLPTLTTEQVAAILHTVKNNKRFVLMVNNLNFTTAKEEIEQHFDKAGRVKGVRIPKRRSSGFAFVEMLDPVGFQKAFLLDGSYLDGRKISVNLSESGNKKSEERIKLLMKKNIEIRKLRKKNRANAKAAEISLVPVANTTPKKPVLDKFLDKPKVKMLSMKEAKKARKQVSLKAKIKHMAKKGIKA</sequence>
<feature type="domain" description="RRM" evidence="4">
    <location>
        <begin position="99"/>
        <end position="172"/>
    </location>
</feature>
<accession>A0A084VMX4</accession>
<dbReference type="PANTHER" id="PTHR23236:SF11">
    <property type="entry name" value="EUKARYOTIC TRANSLATION INITIATION FACTOR 4H"/>
    <property type="match status" value="1"/>
</dbReference>
<dbReference type="PANTHER" id="PTHR23236">
    <property type="entry name" value="EUKARYOTIC TRANSLATION INITIATION FACTOR 4B/4H"/>
    <property type="match status" value="1"/>
</dbReference>
<keyword evidence="7" id="KW-1185">Reference proteome</keyword>
<gene>
    <name evidence="5" type="ORF">ZHAS_00006675</name>
</gene>
<dbReference type="InterPro" id="IPR012677">
    <property type="entry name" value="Nucleotide-bd_a/b_plait_sf"/>
</dbReference>
<dbReference type="InterPro" id="IPR035979">
    <property type="entry name" value="RBD_domain_sf"/>
</dbReference>
<evidence type="ECO:0000256" key="3">
    <source>
        <dbReference type="SAM" id="MobiDB-lite"/>
    </source>
</evidence>
<dbReference type="SMART" id="SM00360">
    <property type="entry name" value="RRM"/>
    <property type="match status" value="1"/>
</dbReference>
<proteinExistence type="predicted"/>
<evidence type="ECO:0000313" key="5">
    <source>
        <dbReference type="EMBL" id="KFB39318.1"/>
    </source>
</evidence>
<dbReference type="GO" id="GO:0003723">
    <property type="term" value="F:RNA binding"/>
    <property type="evidence" value="ECO:0007669"/>
    <property type="project" value="UniProtKB-UniRule"/>
</dbReference>
<protein>
    <submittedName>
        <fullName evidence="5">AGAP009179-PA-like protein</fullName>
    </submittedName>
</protein>
<dbReference type="SUPFAM" id="SSF54928">
    <property type="entry name" value="RNA-binding domain, RBD"/>
    <property type="match status" value="1"/>
</dbReference>
<reference evidence="5 7" key="1">
    <citation type="journal article" date="2014" name="BMC Genomics">
        <title>Genome sequence of Anopheles sinensis provides insight into genetics basis of mosquito competence for malaria parasites.</title>
        <authorList>
            <person name="Zhou D."/>
            <person name="Zhang D."/>
            <person name="Ding G."/>
            <person name="Shi L."/>
            <person name="Hou Q."/>
            <person name="Ye Y."/>
            <person name="Xu Y."/>
            <person name="Zhou H."/>
            <person name="Xiong C."/>
            <person name="Li S."/>
            <person name="Yu J."/>
            <person name="Hong S."/>
            <person name="Yu X."/>
            <person name="Zou P."/>
            <person name="Chen C."/>
            <person name="Chang X."/>
            <person name="Wang W."/>
            <person name="Lv Y."/>
            <person name="Sun Y."/>
            <person name="Ma L."/>
            <person name="Shen B."/>
            <person name="Zhu C."/>
        </authorList>
    </citation>
    <scope>NUCLEOTIDE SEQUENCE [LARGE SCALE GENOMIC DNA]</scope>
</reference>
<reference evidence="6" key="2">
    <citation type="submission" date="2020-05" db="UniProtKB">
        <authorList>
            <consortium name="EnsemblMetazoa"/>
        </authorList>
    </citation>
    <scope>IDENTIFICATION</scope>
</reference>
<dbReference type="EnsemblMetazoa" id="ASIC006675-RA">
    <property type="protein sequence ID" value="ASIC006675-PA"/>
    <property type="gene ID" value="ASIC006675"/>
</dbReference>
<organism evidence="5">
    <name type="scientific">Anopheles sinensis</name>
    <name type="common">Mosquito</name>
    <dbReference type="NCBI Taxonomy" id="74873"/>
    <lineage>
        <taxon>Eukaryota</taxon>
        <taxon>Metazoa</taxon>
        <taxon>Ecdysozoa</taxon>
        <taxon>Arthropoda</taxon>
        <taxon>Hexapoda</taxon>
        <taxon>Insecta</taxon>
        <taxon>Pterygota</taxon>
        <taxon>Neoptera</taxon>
        <taxon>Endopterygota</taxon>
        <taxon>Diptera</taxon>
        <taxon>Nematocera</taxon>
        <taxon>Culicoidea</taxon>
        <taxon>Culicidae</taxon>
        <taxon>Anophelinae</taxon>
        <taxon>Anopheles</taxon>
    </lineage>
</organism>
<evidence type="ECO:0000256" key="2">
    <source>
        <dbReference type="PROSITE-ProRule" id="PRU00176"/>
    </source>
</evidence>